<accession>A0A8H7VZY4</accession>
<organism evidence="2 3">
    <name type="scientific">Cadophora malorum</name>
    <dbReference type="NCBI Taxonomy" id="108018"/>
    <lineage>
        <taxon>Eukaryota</taxon>
        <taxon>Fungi</taxon>
        <taxon>Dikarya</taxon>
        <taxon>Ascomycota</taxon>
        <taxon>Pezizomycotina</taxon>
        <taxon>Leotiomycetes</taxon>
        <taxon>Helotiales</taxon>
        <taxon>Ploettnerulaceae</taxon>
        <taxon>Cadophora</taxon>
    </lineage>
</organism>
<protein>
    <submittedName>
        <fullName evidence="2">Uncharacterized protein</fullName>
    </submittedName>
</protein>
<evidence type="ECO:0000313" key="3">
    <source>
        <dbReference type="Proteomes" id="UP000664132"/>
    </source>
</evidence>
<keyword evidence="3" id="KW-1185">Reference proteome</keyword>
<comment type="caution">
    <text evidence="2">The sequence shown here is derived from an EMBL/GenBank/DDBJ whole genome shotgun (WGS) entry which is preliminary data.</text>
</comment>
<feature type="region of interest" description="Disordered" evidence="1">
    <location>
        <begin position="42"/>
        <end position="62"/>
    </location>
</feature>
<gene>
    <name evidence="2" type="ORF">IFR04_014914</name>
</gene>
<dbReference type="OrthoDB" id="10440396at2759"/>
<feature type="compositionally biased region" description="Polar residues" evidence="1">
    <location>
        <begin position="52"/>
        <end position="62"/>
    </location>
</feature>
<proteinExistence type="predicted"/>
<sequence>MSHQPNPPASQSLLYRLQILCNYYLPIVELEAQRIETRTELQEVLGPERTPTDNNTPQQASNQMVISDSENDTEYDPAIGSTASSEHVVEALAGIFHPPPSTQFFIKAEIIPRLLALAKQVTFVRLEDMLWSGRIYFTEDATKTWIRIALQACPKTKILHRFDEEKRCTYCDKQLCRDCEYCLLQHGRTATRMLPRERQLQDSLPVRRILARCGLKECIRKDLVDQDTCICSEFLIDRFHNHQSKNGHYCYECVEYRLALLNKPKTRTVDFVDSDGLGRQALRYICPCGKDFSPDIKPACGLCGRRCRFPSLDDPFCKEQEEKNPDLWNTVEPYYYISAPDEEGSCQAKKN</sequence>
<dbReference type="AlphaFoldDB" id="A0A8H7VZY4"/>
<evidence type="ECO:0000313" key="2">
    <source>
        <dbReference type="EMBL" id="KAG4411940.1"/>
    </source>
</evidence>
<dbReference type="EMBL" id="JAFJYH010000425">
    <property type="protein sequence ID" value="KAG4411940.1"/>
    <property type="molecule type" value="Genomic_DNA"/>
</dbReference>
<name>A0A8H7VZY4_9HELO</name>
<evidence type="ECO:0000256" key="1">
    <source>
        <dbReference type="SAM" id="MobiDB-lite"/>
    </source>
</evidence>
<dbReference type="Proteomes" id="UP000664132">
    <property type="component" value="Unassembled WGS sequence"/>
</dbReference>
<reference evidence="2" key="1">
    <citation type="submission" date="2021-02" db="EMBL/GenBank/DDBJ databases">
        <title>Genome sequence Cadophora malorum strain M34.</title>
        <authorList>
            <person name="Stefanovic E."/>
            <person name="Vu D."/>
            <person name="Scully C."/>
            <person name="Dijksterhuis J."/>
            <person name="Roader J."/>
            <person name="Houbraken J."/>
        </authorList>
    </citation>
    <scope>NUCLEOTIDE SEQUENCE</scope>
    <source>
        <strain evidence="2">M34</strain>
    </source>
</reference>